<name>A0ACC1IGC6_9FUNG</name>
<proteinExistence type="predicted"/>
<comment type="caution">
    <text evidence="1">The sequence shown here is derived from an EMBL/GenBank/DDBJ whole genome shotgun (WGS) entry which is preliminary data.</text>
</comment>
<keyword evidence="2" id="KW-1185">Reference proteome</keyword>
<reference evidence="1" key="1">
    <citation type="submission" date="2022-07" db="EMBL/GenBank/DDBJ databases">
        <title>Phylogenomic reconstructions and comparative analyses of Kickxellomycotina fungi.</title>
        <authorList>
            <person name="Reynolds N.K."/>
            <person name="Stajich J.E."/>
            <person name="Barry K."/>
            <person name="Grigoriev I.V."/>
            <person name="Crous P."/>
            <person name="Smith M.E."/>
        </authorList>
    </citation>
    <scope>NUCLEOTIDE SEQUENCE</scope>
    <source>
        <strain evidence="1">Benny 63K</strain>
    </source>
</reference>
<gene>
    <name evidence="1" type="primary">GCD6_2</name>
    <name evidence="1" type="ORF">LPJ66_006167</name>
</gene>
<keyword evidence="1" id="KW-0396">Initiation factor</keyword>
<protein>
    <submittedName>
        <fullName evidence="1">Translation initiation factor eIF-2B epsilon subunit, GEF</fullName>
    </submittedName>
</protein>
<dbReference type="EMBL" id="JANBPG010000943">
    <property type="protein sequence ID" value="KAJ1892736.1"/>
    <property type="molecule type" value="Genomic_DNA"/>
</dbReference>
<evidence type="ECO:0000313" key="1">
    <source>
        <dbReference type="EMBL" id="KAJ1892736.1"/>
    </source>
</evidence>
<evidence type="ECO:0000313" key="2">
    <source>
        <dbReference type="Proteomes" id="UP001150581"/>
    </source>
</evidence>
<sequence>MAPGKGNKQEKAAAAQSNVLVAIVLADSFDDLFQPLSFNKPRCLLPLCNVPMIEYTLDFLASSGVKETVVVCKSHSQAIEAYIKQSKWMRAHSPMKIKITIVRKPNSLGEALCEIDDTPFVSDFILCTGVVISNMDLSQLVKAHMANKHKDPEQAMTMLLQEATPSHRLRDKSEESVYVINPRTNRLFSLDSVSSLPKTNELDIPISVITDNPEVEIRADLIDTNVYICSPLVFSMFRDNSDYQTVRRDFIHSISTSPLESATFYAHILAGTSSIGADGRTTINRSASGRRGVSSRGAGSVGSKDEGGISNHDLAYVSHSGYTAGVIDTSSYDAISRDLIARWAYPLCPDSNPADETAYSYNRGAVYKADSVVLGRESRVEHHVMLGSNSHVADFAQVSDSVLGTGCRIGELATVRGSHLFNEAKVGKGSVVERSIIGERVNILDNVFVERGCIIGDDVTIGPNVRVPEFTRIARWLPQEIGDDSSDSENYASSDDESGLDSDSDSDKGNSIGTRNTRTSGSAGERPTAASTAASGTTGNALELESFDLNVVGTSGVGYVWSNVIGGHDRDGVSANTRAWLRRLRTVGSVLGDIATAEEDLSKEQVVSASVKVSDESFEHELRQSIKCSFERDYDVGVAGFEINNLRFTFNGSQEDIRRIVTQEILKSIDVSALPGSAEHVVSRWGELIKRTVSSNLEQVNVVDIVERFCALDGSLEESVRSRLFLLVLRFMYELDIVEDMAIVYWYNKASEKADGDDVSQDLVQKIATFVEWLEEESSSEDEEGEDSGSDEDEDSD</sequence>
<organism evidence="1 2">
    <name type="scientific">Kickxella alabastrina</name>
    <dbReference type="NCBI Taxonomy" id="61397"/>
    <lineage>
        <taxon>Eukaryota</taxon>
        <taxon>Fungi</taxon>
        <taxon>Fungi incertae sedis</taxon>
        <taxon>Zoopagomycota</taxon>
        <taxon>Kickxellomycotina</taxon>
        <taxon>Kickxellomycetes</taxon>
        <taxon>Kickxellales</taxon>
        <taxon>Kickxellaceae</taxon>
        <taxon>Kickxella</taxon>
    </lineage>
</organism>
<accession>A0ACC1IGC6</accession>
<dbReference type="Proteomes" id="UP001150581">
    <property type="component" value="Unassembled WGS sequence"/>
</dbReference>
<keyword evidence="1" id="KW-0648">Protein biosynthesis</keyword>